<organism evidence="2 3">
    <name type="scientific">Laodelphax striatellus</name>
    <name type="common">Small brown planthopper</name>
    <name type="synonym">Delphax striatella</name>
    <dbReference type="NCBI Taxonomy" id="195883"/>
    <lineage>
        <taxon>Eukaryota</taxon>
        <taxon>Metazoa</taxon>
        <taxon>Ecdysozoa</taxon>
        <taxon>Arthropoda</taxon>
        <taxon>Hexapoda</taxon>
        <taxon>Insecta</taxon>
        <taxon>Pterygota</taxon>
        <taxon>Neoptera</taxon>
        <taxon>Paraneoptera</taxon>
        <taxon>Hemiptera</taxon>
        <taxon>Auchenorrhyncha</taxon>
        <taxon>Fulgoroidea</taxon>
        <taxon>Delphacidae</taxon>
        <taxon>Criomorphinae</taxon>
        <taxon>Laodelphax</taxon>
    </lineage>
</organism>
<name>A0A482WNA3_LAOST</name>
<evidence type="ECO:0000313" key="2">
    <source>
        <dbReference type="EMBL" id="RZF35039.1"/>
    </source>
</evidence>
<sequence>MKFLCLVLGTFLVVMTINSAGADKFDFDTFTSGDSISADDITALMENKKYEPFDENWPDENKRDFILDVLSDMVNTNGSIQRKEFDNGLKAELERRYKLRSNSGLTFFPRHESENSE</sequence>
<dbReference type="EMBL" id="QKKF02029694">
    <property type="protein sequence ID" value="RZF35039.1"/>
    <property type="molecule type" value="Genomic_DNA"/>
</dbReference>
<dbReference type="SMR" id="A0A482WNA3"/>
<dbReference type="Proteomes" id="UP000291343">
    <property type="component" value="Unassembled WGS sequence"/>
</dbReference>
<dbReference type="InParanoid" id="A0A482WNA3"/>
<comment type="caution">
    <text evidence="2">The sequence shown here is derived from an EMBL/GenBank/DDBJ whole genome shotgun (WGS) entry which is preliminary data.</text>
</comment>
<feature type="signal peptide" evidence="1">
    <location>
        <begin position="1"/>
        <end position="22"/>
    </location>
</feature>
<accession>A0A482WNA3</accession>
<feature type="chain" id="PRO_5019777668" evidence="1">
    <location>
        <begin position="23"/>
        <end position="117"/>
    </location>
</feature>
<protein>
    <submittedName>
        <fullName evidence="2">Uncharacterized protein</fullName>
    </submittedName>
</protein>
<proteinExistence type="predicted"/>
<keyword evidence="1" id="KW-0732">Signal</keyword>
<gene>
    <name evidence="2" type="ORF">LSTR_LSTR009631</name>
</gene>
<dbReference type="AlphaFoldDB" id="A0A482WNA3"/>
<evidence type="ECO:0000313" key="3">
    <source>
        <dbReference type="Proteomes" id="UP000291343"/>
    </source>
</evidence>
<keyword evidence="3" id="KW-1185">Reference proteome</keyword>
<reference evidence="2 3" key="1">
    <citation type="journal article" date="2017" name="Gigascience">
        <title>Genome sequence of the small brown planthopper, Laodelphax striatellus.</title>
        <authorList>
            <person name="Zhu J."/>
            <person name="Jiang F."/>
            <person name="Wang X."/>
            <person name="Yang P."/>
            <person name="Bao Y."/>
            <person name="Zhao W."/>
            <person name="Wang W."/>
            <person name="Lu H."/>
            <person name="Wang Q."/>
            <person name="Cui N."/>
            <person name="Li J."/>
            <person name="Chen X."/>
            <person name="Luo L."/>
            <person name="Yu J."/>
            <person name="Kang L."/>
            <person name="Cui F."/>
        </authorList>
    </citation>
    <scope>NUCLEOTIDE SEQUENCE [LARGE SCALE GENOMIC DNA]</scope>
    <source>
        <strain evidence="2">Lst14</strain>
    </source>
</reference>
<evidence type="ECO:0000256" key="1">
    <source>
        <dbReference type="SAM" id="SignalP"/>
    </source>
</evidence>